<gene>
    <name evidence="3" type="ORF">GCM10007854_27030</name>
</gene>
<organism evidence="3 4">
    <name type="scientific">Algimonas porphyrae</name>
    <dbReference type="NCBI Taxonomy" id="1128113"/>
    <lineage>
        <taxon>Bacteria</taxon>
        <taxon>Pseudomonadati</taxon>
        <taxon>Pseudomonadota</taxon>
        <taxon>Alphaproteobacteria</taxon>
        <taxon>Maricaulales</taxon>
        <taxon>Robiginitomaculaceae</taxon>
        <taxon>Algimonas</taxon>
    </lineage>
</organism>
<proteinExistence type="inferred from homology"/>
<keyword evidence="2" id="KW-0560">Oxidoreductase</keyword>
<dbReference type="PANTHER" id="PTHR46696:SF4">
    <property type="entry name" value="BIOTIN BIOSYNTHESIS CYTOCHROME P450"/>
    <property type="match status" value="1"/>
</dbReference>
<dbReference type="InterPro" id="IPR002397">
    <property type="entry name" value="Cyt_P450_B"/>
</dbReference>
<dbReference type="PROSITE" id="PS00086">
    <property type="entry name" value="CYTOCHROME_P450"/>
    <property type="match status" value="1"/>
</dbReference>
<name>A0ABQ5V2P8_9PROT</name>
<protein>
    <submittedName>
        <fullName evidence="3">Cytochrome P450</fullName>
    </submittedName>
</protein>
<dbReference type="SUPFAM" id="SSF48264">
    <property type="entry name" value="Cytochrome P450"/>
    <property type="match status" value="1"/>
</dbReference>
<reference evidence="3" key="2">
    <citation type="submission" date="2023-01" db="EMBL/GenBank/DDBJ databases">
        <title>Draft genome sequence of Algimonas porphyrae strain NBRC 108216.</title>
        <authorList>
            <person name="Sun Q."/>
            <person name="Mori K."/>
        </authorList>
    </citation>
    <scope>NUCLEOTIDE SEQUENCE</scope>
    <source>
        <strain evidence="3">NBRC 108216</strain>
    </source>
</reference>
<evidence type="ECO:0000313" key="3">
    <source>
        <dbReference type="EMBL" id="GLQ21748.1"/>
    </source>
</evidence>
<dbReference type="Pfam" id="PF00067">
    <property type="entry name" value="p450"/>
    <property type="match status" value="1"/>
</dbReference>
<comment type="caution">
    <text evidence="3">The sequence shown here is derived from an EMBL/GenBank/DDBJ whole genome shotgun (WGS) entry which is preliminary data.</text>
</comment>
<keyword evidence="2" id="KW-0479">Metal-binding</keyword>
<dbReference type="EMBL" id="BSNJ01000006">
    <property type="protein sequence ID" value="GLQ21748.1"/>
    <property type="molecule type" value="Genomic_DNA"/>
</dbReference>
<keyword evidence="4" id="KW-1185">Reference proteome</keyword>
<dbReference type="CDD" id="cd11033">
    <property type="entry name" value="CYP142-like"/>
    <property type="match status" value="1"/>
</dbReference>
<keyword evidence="2" id="KW-0349">Heme</keyword>
<reference evidence="3" key="1">
    <citation type="journal article" date="2014" name="Int. J. Syst. Evol. Microbiol.">
        <title>Complete genome of a new Firmicutes species belonging to the dominant human colonic microbiota ('Ruminococcus bicirculans') reveals two chromosomes and a selective capacity to utilize plant glucans.</title>
        <authorList>
            <consortium name="NISC Comparative Sequencing Program"/>
            <person name="Wegmann U."/>
            <person name="Louis P."/>
            <person name="Goesmann A."/>
            <person name="Henrissat B."/>
            <person name="Duncan S.H."/>
            <person name="Flint H.J."/>
        </authorList>
    </citation>
    <scope>NUCLEOTIDE SEQUENCE</scope>
    <source>
        <strain evidence="3">NBRC 108216</strain>
    </source>
</reference>
<dbReference type="PRINTS" id="PR00385">
    <property type="entry name" value="P450"/>
</dbReference>
<dbReference type="RefSeq" id="WP_284373632.1">
    <property type="nucleotide sequence ID" value="NZ_BSNJ01000006.1"/>
</dbReference>
<dbReference type="Gene3D" id="1.10.630.10">
    <property type="entry name" value="Cytochrome P450"/>
    <property type="match status" value="1"/>
</dbReference>
<evidence type="ECO:0000256" key="1">
    <source>
        <dbReference type="ARBA" id="ARBA00010617"/>
    </source>
</evidence>
<sequence length="443" mass="50080">MGLPLVTDTVQPDRGPRDPIHPPIFNFQTPVDLGSATTFAGEQPFDHFKTMREKAPVMWHSMADKDLEGFWSLTRYDDIRSVSLDTQNWSSQMGGIMMAYANDQRQHSKLHSASLNTMICLDAPHHMQLRREHMQFVKPDYVKQLRQKVDQRVSALLDAAQKVGPRLNWVEHFSSQLPLFTLCEMLGVPEADRSKIREWMDMLEMAQYILGQQDLSSIDPQMVMTFLSEVEAMFAYGRDILLKRRAEPTDDLLSAIANVEVDGARLPDEFLDGSWLLIIVAGNDTTRNSLSGGLRLLGRNPDQKAKVMADRSLLPNMCHEIVRMVSPVMYMRRTALNETAVRGQTIAAGEKIVMWYGAGNRDPEIFANPDQFDVTRANASKHIAFGVGSHVCMGQRIANMQLNAAFTQIFDRFPNIEWTGKQTILPNNFTHSISELEVDLGLT</sequence>
<dbReference type="PRINTS" id="PR00359">
    <property type="entry name" value="BP450"/>
</dbReference>
<evidence type="ECO:0000313" key="4">
    <source>
        <dbReference type="Proteomes" id="UP001161390"/>
    </source>
</evidence>
<keyword evidence="2" id="KW-0503">Monooxygenase</keyword>
<comment type="similarity">
    <text evidence="1 2">Belongs to the cytochrome P450 family.</text>
</comment>
<dbReference type="InterPro" id="IPR036396">
    <property type="entry name" value="Cyt_P450_sf"/>
</dbReference>
<dbReference type="InterPro" id="IPR001128">
    <property type="entry name" value="Cyt_P450"/>
</dbReference>
<keyword evidence="2" id="KW-0408">Iron</keyword>
<dbReference type="PANTHER" id="PTHR46696">
    <property type="entry name" value="P450, PUTATIVE (EUROFUNG)-RELATED"/>
    <property type="match status" value="1"/>
</dbReference>
<accession>A0ABQ5V2P8</accession>
<dbReference type="InterPro" id="IPR017972">
    <property type="entry name" value="Cyt_P450_CS"/>
</dbReference>
<evidence type="ECO:0000256" key="2">
    <source>
        <dbReference type="RuleBase" id="RU000461"/>
    </source>
</evidence>
<dbReference type="Proteomes" id="UP001161390">
    <property type="component" value="Unassembled WGS sequence"/>
</dbReference>